<evidence type="ECO:0000259" key="1">
    <source>
        <dbReference type="Pfam" id="PF13456"/>
    </source>
</evidence>
<comment type="caution">
    <text evidence="2">The sequence shown here is derived from an EMBL/GenBank/DDBJ whole genome shotgun (WGS) entry which is preliminary data.</text>
</comment>
<dbReference type="Proteomes" id="UP000634136">
    <property type="component" value="Unassembled WGS sequence"/>
</dbReference>
<protein>
    <submittedName>
        <fullName evidence="2">Ribonuclease H</fullName>
    </submittedName>
</protein>
<dbReference type="CDD" id="cd06222">
    <property type="entry name" value="RNase_H_like"/>
    <property type="match status" value="1"/>
</dbReference>
<reference evidence="2" key="1">
    <citation type="submission" date="2020-09" db="EMBL/GenBank/DDBJ databases">
        <title>Genome-Enabled Discovery of Anthraquinone Biosynthesis in Senna tora.</title>
        <authorList>
            <person name="Kang S.-H."/>
            <person name="Pandey R.P."/>
            <person name="Lee C.-M."/>
            <person name="Sim J.-S."/>
            <person name="Jeong J.-T."/>
            <person name="Choi B.-S."/>
            <person name="Jung M."/>
            <person name="Ginzburg D."/>
            <person name="Zhao K."/>
            <person name="Won S.Y."/>
            <person name="Oh T.-J."/>
            <person name="Yu Y."/>
            <person name="Kim N.-H."/>
            <person name="Lee O.R."/>
            <person name="Lee T.-H."/>
            <person name="Bashyal P."/>
            <person name="Kim T.-S."/>
            <person name="Lee W.-H."/>
            <person name="Kawkins C."/>
            <person name="Kim C.-K."/>
            <person name="Kim J.S."/>
            <person name="Ahn B.O."/>
            <person name="Rhee S.Y."/>
            <person name="Sohng J.K."/>
        </authorList>
    </citation>
    <scope>NUCLEOTIDE SEQUENCE</scope>
    <source>
        <tissue evidence="2">Leaf</tissue>
    </source>
</reference>
<dbReference type="SUPFAM" id="SSF53098">
    <property type="entry name" value="Ribonuclease H-like"/>
    <property type="match status" value="1"/>
</dbReference>
<dbReference type="InterPro" id="IPR012337">
    <property type="entry name" value="RNaseH-like_sf"/>
</dbReference>
<feature type="domain" description="RNase H type-1" evidence="1">
    <location>
        <begin position="114"/>
        <end position="218"/>
    </location>
</feature>
<gene>
    <name evidence="2" type="ORF">G2W53_032720</name>
</gene>
<keyword evidence="3" id="KW-1185">Reference proteome</keyword>
<evidence type="ECO:0000313" key="3">
    <source>
        <dbReference type="Proteomes" id="UP000634136"/>
    </source>
</evidence>
<dbReference type="Gene3D" id="3.30.420.10">
    <property type="entry name" value="Ribonuclease H-like superfamily/Ribonuclease H"/>
    <property type="match status" value="1"/>
</dbReference>
<dbReference type="OrthoDB" id="1741277at2759"/>
<dbReference type="InterPro" id="IPR036397">
    <property type="entry name" value="RNaseH_sf"/>
</dbReference>
<dbReference type="EMBL" id="JAAIUW010000010">
    <property type="protein sequence ID" value="KAF7811744.1"/>
    <property type="molecule type" value="Genomic_DNA"/>
</dbReference>
<name>A0A834WC43_9FABA</name>
<dbReference type="AlphaFoldDB" id="A0A834WC43"/>
<dbReference type="InterPro" id="IPR053151">
    <property type="entry name" value="RNase_H-like"/>
</dbReference>
<dbReference type="InterPro" id="IPR044730">
    <property type="entry name" value="RNase_H-like_dom_plant"/>
</dbReference>
<organism evidence="2 3">
    <name type="scientific">Senna tora</name>
    <dbReference type="NCBI Taxonomy" id="362788"/>
    <lineage>
        <taxon>Eukaryota</taxon>
        <taxon>Viridiplantae</taxon>
        <taxon>Streptophyta</taxon>
        <taxon>Embryophyta</taxon>
        <taxon>Tracheophyta</taxon>
        <taxon>Spermatophyta</taxon>
        <taxon>Magnoliopsida</taxon>
        <taxon>eudicotyledons</taxon>
        <taxon>Gunneridae</taxon>
        <taxon>Pentapetalae</taxon>
        <taxon>rosids</taxon>
        <taxon>fabids</taxon>
        <taxon>Fabales</taxon>
        <taxon>Fabaceae</taxon>
        <taxon>Caesalpinioideae</taxon>
        <taxon>Cassia clade</taxon>
        <taxon>Senna</taxon>
    </lineage>
</organism>
<dbReference type="GO" id="GO:0003676">
    <property type="term" value="F:nucleic acid binding"/>
    <property type="evidence" value="ECO:0007669"/>
    <property type="project" value="InterPro"/>
</dbReference>
<proteinExistence type="predicted"/>
<dbReference type="PANTHER" id="PTHR47723">
    <property type="entry name" value="OS05G0353850 PROTEIN"/>
    <property type="match status" value="1"/>
</dbReference>
<dbReference type="PANTHER" id="PTHR47723:SF19">
    <property type="entry name" value="POLYNUCLEOTIDYL TRANSFERASE, RIBONUCLEASE H-LIKE SUPERFAMILY PROTEIN"/>
    <property type="match status" value="1"/>
</dbReference>
<accession>A0A834WC43</accession>
<evidence type="ECO:0000313" key="2">
    <source>
        <dbReference type="EMBL" id="KAF7811744.1"/>
    </source>
</evidence>
<dbReference type="Pfam" id="PF13456">
    <property type="entry name" value="RVT_3"/>
    <property type="match status" value="1"/>
</dbReference>
<sequence>MANSSTCTRCNIGSEDALHALHDCSKAKSVWMRLVKPCHWPMFFGAEFNDWLLINLSRKMGIDGGSDPLFTILHRVRNCIADFGSMIGNVKRKPNRVNKIVKWIPPDIGWVKVNVDGASSKIGDHRASYGVVIRYDRGNYIVGFMRNLGADSPLQAELWGVYSGLLTAWHHGYQRIIIDMDSLVACEMIKNMFPQYSHVLHTYREANFAADAMTVAAFQSSNCLTFMEEPPLEVISAMEAYMSGLGVSRVAVV</sequence>
<dbReference type="InterPro" id="IPR002156">
    <property type="entry name" value="RNaseH_domain"/>
</dbReference>
<dbReference type="GO" id="GO:0004523">
    <property type="term" value="F:RNA-DNA hybrid ribonuclease activity"/>
    <property type="evidence" value="ECO:0007669"/>
    <property type="project" value="InterPro"/>
</dbReference>